<evidence type="ECO:0000313" key="3">
    <source>
        <dbReference type="EMBL" id="RKG90045.1"/>
    </source>
</evidence>
<keyword evidence="2" id="KW-0732">Signal</keyword>
<keyword evidence="1" id="KW-0378">Hydrolase</keyword>
<evidence type="ECO:0000256" key="1">
    <source>
        <dbReference type="ARBA" id="ARBA00022801"/>
    </source>
</evidence>
<feature type="chain" id="PRO_5017459314" description="SGNH/GDSL hydrolase family protein" evidence="2">
    <location>
        <begin position="23"/>
        <end position="299"/>
    </location>
</feature>
<comment type="caution">
    <text evidence="3">The sequence shown here is derived from an EMBL/GenBank/DDBJ whole genome shotgun (WGS) entry which is preliminary data.</text>
</comment>
<dbReference type="InterPro" id="IPR001087">
    <property type="entry name" value="GDSL"/>
</dbReference>
<reference evidence="4" key="1">
    <citation type="submission" date="2018-09" db="EMBL/GenBank/DDBJ databases">
        <authorList>
            <person name="Livingstone P.G."/>
            <person name="Whitworth D.E."/>
        </authorList>
    </citation>
    <scope>NUCLEOTIDE SEQUENCE [LARGE SCALE GENOMIC DNA]</scope>
    <source>
        <strain evidence="4">CA054A</strain>
    </source>
</reference>
<protein>
    <recommendedName>
        <fullName evidence="5">SGNH/GDSL hydrolase family protein</fullName>
    </recommendedName>
</protein>
<dbReference type="GO" id="GO:0016788">
    <property type="term" value="F:hydrolase activity, acting on ester bonds"/>
    <property type="evidence" value="ECO:0007669"/>
    <property type="project" value="InterPro"/>
</dbReference>
<dbReference type="Proteomes" id="UP000268094">
    <property type="component" value="Unassembled WGS sequence"/>
</dbReference>
<organism evidence="3 4">
    <name type="scientific">Corallococcus terminator</name>
    <dbReference type="NCBI Taxonomy" id="2316733"/>
    <lineage>
        <taxon>Bacteria</taxon>
        <taxon>Pseudomonadati</taxon>
        <taxon>Myxococcota</taxon>
        <taxon>Myxococcia</taxon>
        <taxon>Myxococcales</taxon>
        <taxon>Cystobacterineae</taxon>
        <taxon>Myxococcaceae</taxon>
        <taxon>Corallococcus</taxon>
    </lineage>
</organism>
<dbReference type="InterPro" id="IPR036514">
    <property type="entry name" value="SGNH_hydro_sf"/>
</dbReference>
<evidence type="ECO:0000256" key="2">
    <source>
        <dbReference type="SAM" id="SignalP"/>
    </source>
</evidence>
<dbReference type="OrthoDB" id="5292073at2"/>
<dbReference type="PANTHER" id="PTHR45648:SF22">
    <property type="entry name" value="GDSL LIPASE_ACYLHYDROLASE FAMILY PROTEIN (AFU_ORTHOLOGUE AFUA_4G14700)"/>
    <property type="match status" value="1"/>
</dbReference>
<dbReference type="RefSeq" id="WP_120540707.1">
    <property type="nucleotide sequence ID" value="NZ_RAVZ01000061.1"/>
</dbReference>
<dbReference type="InterPro" id="IPR051058">
    <property type="entry name" value="GDSL_Est/Lipase"/>
</dbReference>
<dbReference type="EMBL" id="RAVZ01000061">
    <property type="protein sequence ID" value="RKG90045.1"/>
    <property type="molecule type" value="Genomic_DNA"/>
</dbReference>
<dbReference type="CDD" id="cd01846">
    <property type="entry name" value="fatty_acyltransferase_like"/>
    <property type="match status" value="1"/>
</dbReference>
<evidence type="ECO:0000313" key="4">
    <source>
        <dbReference type="Proteomes" id="UP000268094"/>
    </source>
</evidence>
<keyword evidence="4" id="KW-1185">Reference proteome</keyword>
<gene>
    <name evidence="3" type="ORF">D7V88_11690</name>
</gene>
<dbReference type="PANTHER" id="PTHR45648">
    <property type="entry name" value="GDSL LIPASE/ACYLHYDROLASE FAMILY PROTEIN (AFU_ORTHOLOGUE AFUA_4G14700)"/>
    <property type="match status" value="1"/>
</dbReference>
<dbReference type="Pfam" id="PF00657">
    <property type="entry name" value="Lipase_GDSL"/>
    <property type="match status" value="1"/>
</dbReference>
<name>A0A3A8J3L1_9BACT</name>
<evidence type="ECO:0008006" key="5">
    <source>
        <dbReference type="Google" id="ProtNLM"/>
    </source>
</evidence>
<sequence length="299" mass="31698">MKTSFLMLSAAFVALAPLQADAQSGIVAFGDSLSDNGKYSTATSGPTTTPSSQISGPWVKQLANQLDLPLVASDEGGTNYAQGGSVTADMTGQVNAYLKASPTASPTVLYVLWGGGNDIQHKAMDNPFDTAGIKASATKAVSNIEGQIRKLVAAGAKRVLWVNMPPLHKTPAALSIPFGLGSSVLSPPSSHFNTLWSQSLTRLRSEFPTVKFIGMNAYTKFNAIIAAPSAYGLTNVTGTSKNKNVNPDKYLFWDEIHPTSYSHGIFADYAYDLVSDAFGFSPGFTADEWTVEAWGAQAR</sequence>
<dbReference type="SUPFAM" id="SSF52266">
    <property type="entry name" value="SGNH hydrolase"/>
    <property type="match status" value="1"/>
</dbReference>
<dbReference type="AlphaFoldDB" id="A0A3A8J3L1"/>
<dbReference type="Gene3D" id="3.40.50.1110">
    <property type="entry name" value="SGNH hydrolase"/>
    <property type="match status" value="1"/>
</dbReference>
<feature type="signal peptide" evidence="2">
    <location>
        <begin position="1"/>
        <end position="22"/>
    </location>
</feature>
<accession>A0A3A8J3L1</accession>
<proteinExistence type="predicted"/>